<protein>
    <submittedName>
        <fullName evidence="1">Uncharacterized protein</fullName>
    </submittedName>
</protein>
<keyword evidence="2" id="KW-1185">Reference proteome</keyword>
<dbReference type="EMBL" id="CP036348">
    <property type="protein sequence ID" value="QDV67442.1"/>
    <property type="molecule type" value="Genomic_DNA"/>
</dbReference>
<dbReference type="Proteomes" id="UP000315082">
    <property type="component" value="Chromosome"/>
</dbReference>
<dbReference type="KEGG" id="rcf:Poly24_11420"/>
<name>A0A518JPG8_9BACT</name>
<evidence type="ECO:0000313" key="1">
    <source>
        <dbReference type="EMBL" id="QDV67442.1"/>
    </source>
</evidence>
<gene>
    <name evidence="1" type="ORF">Poly24_11420</name>
</gene>
<organism evidence="1 2">
    <name type="scientific">Rosistilla carotiformis</name>
    <dbReference type="NCBI Taxonomy" id="2528017"/>
    <lineage>
        <taxon>Bacteria</taxon>
        <taxon>Pseudomonadati</taxon>
        <taxon>Planctomycetota</taxon>
        <taxon>Planctomycetia</taxon>
        <taxon>Pirellulales</taxon>
        <taxon>Pirellulaceae</taxon>
        <taxon>Rosistilla</taxon>
    </lineage>
</organism>
<reference evidence="1 2" key="1">
    <citation type="submission" date="2019-02" db="EMBL/GenBank/DDBJ databases">
        <title>Deep-cultivation of Planctomycetes and their phenomic and genomic characterization uncovers novel biology.</title>
        <authorList>
            <person name="Wiegand S."/>
            <person name="Jogler M."/>
            <person name="Boedeker C."/>
            <person name="Pinto D."/>
            <person name="Vollmers J."/>
            <person name="Rivas-Marin E."/>
            <person name="Kohn T."/>
            <person name="Peeters S.H."/>
            <person name="Heuer A."/>
            <person name="Rast P."/>
            <person name="Oberbeckmann S."/>
            <person name="Bunk B."/>
            <person name="Jeske O."/>
            <person name="Meyerdierks A."/>
            <person name="Storesund J.E."/>
            <person name="Kallscheuer N."/>
            <person name="Luecker S."/>
            <person name="Lage O.M."/>
            <person name="Pohl T."/>
            <person name="Merkel B.J."/>
            <person name="Hornburger P."/>
            <person name="Mueller R.-W."/>
            <person name="Bruemmer F."/>
            <person name="Labrenz M."/>
            <person name="Spormann A.M."/>
            <person name="Op den Camp H."/>
            <person name="Overmann J."/>
            <person name="Amann R."/>
            <person name="Jetten M.S.M."/>
            <person name="Mascher T."/>
            <person name="Medema M.H."/>
            <person name="Devos D.P."/>
            <person name="Kaster A.-K."/>
            <person name="Ovreas L."/>
            <person name="Rohde M."/>
            <person name="Galperin M.Y."/>
            <person name="Jogler C."/>
        </authorList>
    </citation>
    <scope>NUCLEOTIDE SEQUENCE [LARGE SCALE GENOMIC DNA]</scope>
    <source>
        <strain evidence="1 2">Poly24</strain>
    </source>
</reference>
<dbReference type="AlphaFoldDB" id="A0A518JPG8"/>
<accession>A0A518JPG8</accession>
<proteinExistence type="predicted"/>
<evidence type="ECO:0000313" key="2">
    <source>
        <dbReference type="Proteomes" id="UP000315082"/>
    </source>
</evidence>
<sequence>MTIVMDTPWQSKAGTKESGHACNVVPQADVATFRERRIGERAFEMPPLKRFRCVFYFEADCSTKIGSMPSTKLISELER</sequence>